<name>A0ABR2LQR4_9ASPA</name>
<evidence type="ECO:0000256" key="1">
    <source>
        <dbReference type="SAM" id="MobiDB-lite"/>
    </source>
</evidence>
<dbReference type="EMBL" id="JBBWWR010000016">
    <property type="protein sequence ID" value="KAK8947858.1"/>
    <property type="molecule type" value="Genomic_DNA"/>
</dbReference>
<feature type="region of interest" description="Disordered" evidence="1">
    <location>
        <begin position="73"/>
        <end position="106"/>
    </location>
</feature>
<keyword evidence="3" id="KW-1185">Reference proteome</keyword>
<proteinExistence type="predicted"/>
<gene>
    <name evidence="2" type="ORF">KSP40_PGU010432</name>
</gene>
<protein>
    <submittedName>
        <fullName evidence="2">Uncharacterized protein</fullName>
    </submittedName>
</protein>
<evidence type="ECO:0000313" key="3">
    <source>
        <dbReference type="Proteomes" id="UP001412067"/>
    </source>
</evidence>
<comment type="caution">
    <text evidence="2">The sequence shown here is derived from an EMBL/GenBank/DDBJ whole genome shotgun (WGS) entry which is preliminary data.</text>
</comment>
<accession>A0ABR2LQR4</accession>
<reference evidence="2 3" key="1">
    <citation type="journal article" date="2022" name="Nat. Plants">
        <title>Genomes of leafy and leafless Platanthera orchids illuminate the evolution of mycoheterotrophy.</title>
        <authorList>
            <person name="Li M.H."/>
            <person name="Liu K.W."/>
            <person name="Li Z."/>
            <person name="Lu H.C."/>
            <person name="Ye Q.L."/>
            <person name="Zhang D."/>
            <person name="Wang J.Y."/>
            <person name="Li Y.F."/>
            <person name="Zhong Z.M."/>
            <person name="Liu X."/>
            <person name="Yu X."/>
            <person name="Liu D.K."/>
            <person name="Tu X.D."/>
            <person name="Liu B."/>
            <person name="Hao Y."/>
            <person name="Liao X.Y."/>
            <person name="Jiang Y.T."/>
            <person name="Sun W.H."/>
            <person name="Chen J."/>
            <person name="Chen Y.Q."/>
            <person name="Ai Y."/>
            <person name="Zhai J.W."/>
            <person name="Wu S.S."/>
            <person name="Zhou Z."/>
            <person name="Hsiao Y.Y."/>
            <person name="Wu W.L."/>
            <person name="Chen Y.Y."/>
            <person name="Lin Y.F."/>
            <person name="Hsu J.L."/>
            <person name="Li C.Y."/>
            <person name="Wang Z.W."/>
            <person name="Zhao X."/>
            <person name="Zhong W.Y."/>
            <person name="Ma X.K."/>
            <person name="Ma L."/>
            <person name="Huang J."/>
            <person name="Chen G.Z."/>
            <person name="Huang M.Z."/>
            <person name="Huang L."/>
            <person name="Peng D.H."/>
            <person name="Luo Y.B."/>
            <person name="Zou S.Q."/>
            <person name="Chen S.P."/>
            <person name="Lan S."/>
            <person name="Tsai W.C."/>
            <person name="Van de Peer Y."/>
            <person name="Liu Z.J."/>
        </authorList>
    </citation>
    <scope>NUCLEOTIDE SEQUENCE [LARGE SCALE GENOMIC DNA]</scope>
    <source>
        <strain evidence="2">Lor288</strain>
    </source>
</reference>
<organism evidence="2 3">
    <name type="scientific">Platanthera guangdongensis</name>
    <dbReference type="NCBI Taxonomy" id="2320717"/>
    <lineage>
        <taxon>Eukaryota</taxon>
        <taxon>Viridiplantae</taxon>
        <taxon>Streptophyta</taxon>
        <taxon>Embryophyta</taxon>
        <taxon>Tracheophyta</taxon>
        <taxon>Spermatophyta</taxon>
        <taxon>Magnoliopsida</taxon>
        <taxon>Liliopsida</taxon>
        <taxon>Asparagales</taxon>
        <taxon>Orchidaceae</taxon>
        <taxon>Orchidoideae</taxon>
        <taxon>Orchideae</taxon>
        <taxon>Orchidinae</taxon>
        <taxon>Platanthera</taxon>
    </lineage>
</organism>
<evidence type="ECO:0000313" key="2">
    <source>
        <dbReference type="EMBL" id="KAK8947858.1"/>
    </source>
</evidence>
<dbReference type="Proteomes" id="UP001412067">
    <property type="component" value="Unassembled WGS sequence"/>
</dbReference>
<feature type="compositionally biased region" description="Basic residues" evidence="1">
    <location>
        <begin position="92"/>
        <end position="106"/>
    </location>
</feature>
<sequence length="106" mass="12764">MQGLPPLRCVDLPYTEYDRDRHLWRLARHGRFTKGMRARQERSLLRRIHHDALLFSSKQIGEFFSHRRGAGDVEPPLASRMHPPMLDDGSRWARRRRRGHPRRRFN</sequence>